<dbReference type="EMBL" id="JBBMFE010000014">
    <property type="protein sequence ID" value="MEQ2473456.1"/>
    <property type="molecule type" value="Genomic_DNA"/>
</dbReference>
<dbReference type="SUPFAM" id="SSF52540">
    <property type="entry name" value="P-loop containing nucleoside triphosphate hydrolases"/>
    <property type="match status" value="1"/>
</dbReference>
<dbReference type="GO" id="GO:0005524">
    <property type="term" value="F:ATP binding"/>
    <property type="evidence" value="ECO:0007669"/>
    <property type="project" value="UniProtKB-KW"/>
</dbReference>
<name>A0ABV1FK92_9FIRM</name>
<keyword evidence="4" id="KW-1185">Reference proteome</keyword>
<comment type="caution">
    <text evidence="3">The sequence shown here is derived from an EMBL/GenBank/DDBJ whole genome shotgun (WGS) entry which is preliminary data.</text>
</comment>
<evidence type="ECO:0000313" key="4">
    <source>
        <dbReference type="Proteomes" id="UP001438008"/>
    </source>
</evidence>
<sequence length="409" mass="46757">MYITRHMEKPVMELNEQYPVLLLTGPRQVGKTTMLEHLIEVEGKGRKKVSLDDLTLRELAKTDPKMFFQLYQPPLLIDEVQYAPELFPYIKIMVDERHQPGDFWLTGSQLFKMMEGVQESLAGRVALLHLSPLSQSEIMKRPPEPPFSLELPLLSERQNGRQMLNTPEVFQHIHQGGMPALVTGTYSNASIFYSSYIDTYMERDVRRLSNDIDSLKFLRFLRSVAARTSQQVNYKGIADDAEIDQTTAKNWLHVLEALGIIFLLEPYSNNVLKRTVSTPKLYFYDSGIVCYLTRWSSPETAMEGAMSGALLENYTVAEIIKTYQNAGQEPFLYYYRDKDAREIDLILERDGKLFPIEIKKMASPPKKLTKVFDLIDKSPLQRGTGAILCMADQLGAFDQNNLIVPISLI</sequence>
<evidence type="ECO:0000259" key="1">
    <source>
        <dbReference type="Pfam" id="PF13173"/>
    </source>
</evidence>
<dbReference type="InterPro" id="IPR025420">
    <property type="entry name" value="DUF4143"/>
</dbReference>
<dbReference type="InterPro" id="IPR027417">
    <property type="entry name" value="P-loop_NTPase"/>
</dbReference>
<keyword evidence="3" id="KW-0067">ATP-binding</keyword>
<organism evidence="3 4">
    <name type="scientific">Laedolimicola intestinihominis</name>
    <dbReference type="NCBI Taxonomy" id="3133166"/>
    <lineage>
        <taxon>Bacteria</taxon>
        <taxon>Bacillati</taxon>
        <taxon>Bacillota</taxon>
        <taxon>Clostridia</taxon>
        <taxon>Lachnospirales</taxon>
        <taxon>Lachnospiraceae</taxon>
        <taxon>Laedolimicola</taxon>
    </lineage>
</organism>
<feature type="domain" description="DUF4143" evidence="2">
    <location>
        <begin position="202"/>
        <end position="360"/>
    </location>
</feature>
<feature type="domain" description="AAA" evidence="1">
    <location>
        <begin position="18"/>
        <end position="138"/>
    </location>
</feature>
<keyword evidence="3" id="KW-0547">Nucleotide-binding</keyword>
<accession>A0ABV1FK92</accession>
<dbReference type="InterPro" id="IPR041682">
    <property type="entry name" value="AAA_14"/>
</dbReference>
<protein>
    <submittedName>
        <fullName evidence="3">ATP-binding protein</fullName>
    </submittedName>
</protein>
<dbReference type="PANTHER" id="PTHR43566">
    <property type="entry name" value="CONSERVED PROTEIN"/>
    <property type="match status" value="1"/>
</dbReference>
<proteinExistence type="predicted"/>
<dbReference type="Proteomes" id="UP001438008">
    <property type="component" value="Unassembled WGS sequence"/>
</dbReference>
<dbReference type="RefSeq" id="WP_331465188.1">
    <property type="nucleotide sequence ID" value="NZ_JBBMFE010000014.1"/>
</dbReference>
<dbReference type="PANTHER" id="PTHR43566:SF2">
    <property type="entry name" value="DUF4143 DOMAIN-CONTAINING PROTEIN"/>
    <property type="match status" value="1"/>
</dbReference>
<reference evidence="3 4" key="1">
    <citation type="submission" date="2024-03" db="EMBL/GenBank/DDBJ databases">
        <title>Human intestinal bacterial collection.</title>
        <authorList>
            <person name="Pauvert C."/>
            <person name="Hitch T.C.A."/>
            <person name="Clavel T."/>
        </authorList>
    </citation>
    <scope>NUCLEOTIDE SEQUENCE [LARGE SCALE GENOMIC DNA]</scope>
    <source>
        <strain evidence="3 4">CLA-AA-H132</strain>
    </source>
</reference>
<dbReference type="Pfam" id="PF13635">
    <property type="entry name" value="DUF4143"/>
    <property type="match status" value="1"/>
</dbReference>
<evidence type="ECO:0000259" key="2">
    <source>
        <dbReference type="Pfam" id="PF13635"/>
    </source>
</evidence>
<dbReference type="Pfam" id="PF13173">
    <property type="entry name" value="AAA_14"/>
    <property type="match status" value="1"/>
</dbReference>
<evidence type="ECO:0000313" key="3">
    <source>
        <dbReference type="EMBL" id="MEQ2473456.1"/>
    </source>
</evidence>
<gene>
    <name evidence="3" type="ORF">WMO29_13295</name>
</gene>